<dbReference type="AlphaFoldDB" id="A0A1E5UKU4"/>
<comment type="caution">
    <text evidence="1">The sequence shown here is derived from an EMBL/GenBank/DDBJ whole genome shotgun (WGS) entry which is preliminary data.</text>
</comment>
<proteinExistence type="predicted"/>
<accession>A0A1E5UKU4</accession>
<sequence>MEPRKKEEVVVRVVTLRAVEATPESFAPFGQVVSAGSDRAKFYIMRLENQPLKFSAVTHHAGVTQCLASIGGEDWYLAVAKPSLVDGASEQSGR</sequence>
<dbReference type="OrthoDB" id="2018886at2759"/>
<dbReference type="InterPro" id="IPR011051">
    <property type="entry name" value="RmlC_Cupin_sf"/>
</dbReference>
<dbReference type="EMBL" id="LWDX02073454">
    <property type="protein sequence ID" value="OEL13415.1"/>
    <property type="molecule type" value="Genomic_DNA"/>
</dbReference>
<name>A0A1E5UKU4_9POAL</name>
<gene>
    <name evidence="1" type="ORF">BAE44_0025570</name>
</gene>
<dbReference type="PANTHER" id="PTHR35721">
    <property type="entry name" value="UREIDOGLYCOLATE HYDROLASE"/>
    <property type="match status" value="1"/>
</dbReference>
<organism evidence="1 2">
    <name type="scientific">Dichanthelium oligosanthes</name>
    <dbReference type="NCBI Taxonomy" id="888268"/>
    <lineage>
        <taxon>Eukaryota</taxon>
        <taxon>Viridiplantae</taxon>
        <taxon>Streptophyta</taxon>
        <taxon>Embryophyta</taxon>
        <taxon>Tracheophyta</taxon>
        <taxon>Spermatophyta</taxon>
        <taxon>Magnoliopsida</taxon>
        <taxon>Liliopsida</taxon>
        <taxon>Poales</taxon>
        <taxon>Poaceae</taxon>
        <taxon>PACMAD clade</taxon>
        <taxon>Panicoideae</taxon>
        <taxon>Panicodae</taxon>
        <taxon>Paniceae</taxon>
        <taxon>Dichantheliinae</taxon>
        <taxon>Dichanthelium</taxon>
    </lineage>
</organism>
<evidence type="ECO:0000313" key="2">
    <source>
        <dbReference type="Proteomes" id="UP000095767"/>
    </source>
</evidence>
<protein>
    <submittedName>
        <fullName evidence="1">Uncharacterized protein</fullName>
    </submittedName>
</protein>
<keyword evidence="2" id="KW-1185">Reference proteome</keyword>
<evidence type="ECO:0000313" key="1">
    <source>
        <dbReference type="EMBL" id="OEL13415.1"/>
    </source>
</evidence>
<dbReference type="SUPFAM" id="SSF51182">
    <property type="entry name" value="RmlC-like cupins"/>
    <property type="match status" value="1"/>
</dbReference>
<dbReference type="Proteomes" id="UP000095767">
    <property type="component" value="Unassembled WGS sequence"/>
</dbReference>
<reference evidence="1 2" key="1">
    <citation type="submission" date="2016-09" db="EMBL/GenBank/DDBJ databases">
        <title>The draft genome of Dichanthelium oligosanthes: A C3 panicoid grass species.</title>
        <authorList>
            <person name="Studer A.J."/>
            <person name="Schnable J.C."/>
            <person name="Brutnell T.P."/>
        </authorList>
    </citation>
    <scope>NUCLEOTIDE SEQUENCE [LARGE SCALE GENOMIC DNA]</scope>
    <source>
        <strain evidence="2">cv. Kellogg 1175</strain>
        <tissue evidence="1">Leaf</tissue>
    </source>
</reference>
<dbReference type="PANTHER" id="PTHR35721:SF1">
    <property type="entry name" value="UREIDOGLYCOLATE HYDROLASE"/>
    <property type="match status" value="1"/>
</dbReference>